<feature type="coiled-coil region" evidence="5">
    <location>
        <begin position="180"/>
        <end position="207"/>
    </location>
</feature>
<keyword evidence="2" id="KW-0227">DNA damage</keyword>
<protein>
    <submittedName>
        <fullName evidence="6">Uncharacterized protein</fullName>
    </submittedName>
</protein>
<name>A0A2K3PBH1_TRIPR</name>
<dbReference type="GO" id="GO:0000785">
    <property type="term" value="C:chromatin"/>
    <property type="evidence" value="ECO:0007669"/>
    <property type="project" value="TreeGrafter"/>
</dbReference>
<proteinExistence type="predicted"/>
<sequence>MDSEAIQASEILKDLPSTSIIPVSESQNIVDSGHNELVIPDDTNNLTLTETASELPPPPPTSDPELANLCSIIVKRVKKLHRLRYSFVEQNEYLSAWESLRGEINQELDKVQTGDLNDLATYQENLRGWVNSVNFEVDKAKLRKQGHLSLTDKFFYDEALKTSVWKDNEISENLAMEAFKVEVKEELAAQRAKMEDMSAKQEVMEQKIDGIRNIIQKKNFSSMKTIMILVLEEGGLSEDTTLDLLSPIMDSLDNDNEVVLPIARKLGESVLLKCPTRLKIYSRQVAMLSIAHSRTAAAA</sequence>
<comment type="caution">
    <text evidence="6">The sequence shown here is derived from an EMBL/GenBank/DDBJ whole genome shotgun (WGS) entry which is preliminary data.</text>
</comment>
<dbReference type="GO" id="GO:0007064">
    <property type="term" value="P:mitotic sister chromatid cohesion"/>
    <property type="evidence" value="ECO:0007669"/>
    <property type="project" value="InterPro"/>
</dbReference>
<organism evidence="6 7">
    <name type="scientific">Trifolium pratense</name>
    <name type="common">Red clover</name>
    <dbReference type="NCBI Taxonomy" id="57577"/>
    <lineage>
        <taxon>Eukaryota</taxon>
        <taxon>Viridiplantae</taxon>
        <taxon>Streptophyta</taxon>
        <taxon>Embryophyta</taxon>
        <taxon>Tracheophyta</taxon>
        <taxon>Spermatophyta</taxon>
        <taxon>Magnoliopsida</taxon>
        <taxon>eudicotyledons</taxon>
        <taxon>Gunneridae</taxon>
        <taxon>Pentapetalae</taxon>
        <taxon>rosids</taxon>
        <taxon>fabids</taxon>
        <taxon>Fabales</taxon>
        <taxon>Fabaceae</taxon>
        <taxon>Papilionoideae</taxon>
        <taxon>50 kb inversion clade</taxon>
        <taxon>NPAAA clade</taxon>
        <taxon>Hologalegina</taxon>
        <taxon>IRL clade</taxon>
        <taxon>Trifolieae</taxon>
        <taxon>Trifolium</taxon>
    </lineage>
</organism>
<dbReference type="AlphaFoldDB" id="A0A2K3PBH1"/>
<dbReference type="Proteomes" id="UP000236291">
    <property type="component" value="Unassembled WGS sequence"/>
</dbReference>
<evidence type="ECO:0000256" key="4">
    <source>
        <dbReference type="ARBA" id="ARBA00023242"/>
    </source>
</evidence>
<evidence type="ECO:0000313" key="6">
    <source>
        <dbReference type="EMBL" id="PNY12628.1"/>
    </source>
</evidence>
<keyword evidence="3" id="KW-0234">DNA repair</keyword>
<dbReference type="EMBL" id="ASHM01005423">
    <property type="protein sequence ID" value="PNY12628.1"/>
    <property type="molecule type" value="Genomic_DNA"/>
</dbReference>
<evidence type="ECO:0000256" key="2">
    <source>
        <dbReference type="ARBA" id="ARBA00022763"/>
    </source>
</evidence>
<evidence type="ECO:0000256" key="3">
    <source>
        <dbReference type="ARBA" id="ARBA00023204"/>
    </source>
</evidence>
<accession>A0A2K3PBH1</accession>
<dbReference type="InterPro" id="IPR039776">
    <property type="entry name" value="Pds5"/>
</dbReference>
<evidence type="ECO:0000256" key="5">
    <source>
        <dbReference type="SAM" id="Coils"/>
    </source>
</evidence>
<evidence type="ECO:0000313" key="7">
    <source>
        <dbReference type="Proteomes" id="UP000236291"/>
    </source>
</evidence>
<dbReference type="PANTHER" id="PTHR12663">
    <property type="entry name" value="ANDROGEN INDUCED INHIBITOR OF PROLIFERATION AS3 / PDS5-RELATED"/>
    <property type="match status" value="1"/>
</dbReference>
<dbReference type="PANTHER" id="PTHR12663:SF3">
    <property type="entry name" value="SISTER CHROMATID COHESION PROTEIN PDS5 HOMOLOG C"/>
    <property type="match status" value="1"/>
</dbReference>
<dbReference type="GO" id="GO:0006281">
    <property type="term" value="P:DNA repair"/>
    <property type="evidence" value="ECO:0007669"/>
    <property type="project" value="UniProtKB-KW"/>
</dbReference>
<keyword evidence="4" id="KW-0539">Nucleus</keyword>
<dbReference type="GO" id="GO:0005634">
    <property type="term" value="C:nucleus"/>
    <property type="evidence" value="ECO:0007669"/>
    <property type="project" value="UniProtKB-SubCell"/>
</dbReference>
<dbReference type="STRING" id="57577.A0A2K3PBH1"/>
<comment type="subcellular location">
    <subcellularLocation>
        <location evidence="1">Nucleus</location>
    </subcellularLocation>
</comment>
<evidence type="ECO:0000256" key="1">
    <source>
        <dbReference type="ARBA" id="ARBA00004123"/>
    </source>
</evidence>
<reference evidence="6 7" key="1">
    <citation type="journal article" date="2014" name="Am. J. Bot.">
        <title>Genome assembly and annotation for red clover (Trifolium pratense; Fabaceae).</title>
        <authorList>
            <person name="Istvanek J."/>
            <person name="Jaros M."/>
            <person name="Krenek A."/>
            <person name="Repkova J."/>
        </authorList>
    </citation>
    <scope>NUCLEOTIDE SEQUENCE [LARGE SCALE GENOMIC DNA]</scope>
    <source>
        <strain evidence="7">cv. Tatra</strain>
        <tissue evidence="6">Young leaves</tissue>
    </source>
</reference>
<reference evidence="6 7" key="2">
    <citation type="journal article" date="2017" name="Front. Plant Sci.">
        <title>Gene Classification and Mining of Molecular Markers Useful in Red Clover (Trifolium pratense) Breeding.</title>
        <authorList>
            <person name="Istvanek J."/>
            <person name="Dluhosova J."/>
            <person name="Dluhos P."/>
            <person name="Patkova L."/>
            <person name="Nedelnik J."/>
            <person name="Repkova J."/>
        </authorList>
    </citation>
    <scope>NUCLEOTIDE SEQUENCE [LARGE SCALE GENOMIC DNA]</scope>
    <source>
        <strain evidence="7">cv. Tatra</strain>
        <tissue evidence="6">Young leaves</tissue>
    </source>
</reference>
<keyword evidence="5" id="KW-0175">Coiled coil</keyword>
<gene>
    <name evidence="6" type="ORF">L195_g009262</name>
</gene>